<proteinExistence type="predicted"/>
<evidence type="ECO:0000313" key="4">
    <source>
        <dbReference type="Proteomes" id="UP000064967"/>
    </source>
</evidence>
<dbReference type="InterPro" id="IPR041796">
    <property type="entry name" value="Mre11_N"/>
</dbReference>
<gene>
    <name evidence="3" type="ORF">AKJ09_05319</name>
</gene>
<dbReference type="Pfam" id="PF00149">
    <property type="entry name" value="Metallophos"/>
    <property type="match status" value="1"/>
</dbReference>
<evidence type="ECO:0000313" key="3">
    <source>
        <dbReference type="EMBL" id="AKU98655.1"/>
    </source>
</evidence>
<dbReference type="InterPro" id="IPR029052">
    <property type="entry name" value="Metallo-depent_PP-like"/>
</dbReference>
<dbReference type="InterPro" id="IPR004843">
    <property type="entry name" value="Calcineurin-like_PHP"/>
</dbReference>
<dbReference type="SUPFAM" id="SSF56300">
    <property type="entry name" value="Metallo-dependent phosphatases"/>
    <property type="match status" value="1"/>
</dbReference>
<dbReference type="AlphaFoldDB" id="A0A0K1PYP7"/>
<dbReference type="Proteomes" id="UP000064967">
    <property type="component" value="Chromosome"/>
</dbReference>
<dbReference type="InterPro" id="IPR014576">
    <property type="entry name" value="Pesterase_YhaO"/>
</dbReference>
<organism evidence="3 4">
    <name type="scientific">Labilithrix luteola</name>
    <dbReference type="NCBI Taxonomy" id="1391654"/>
    <lineage>
        <taxon>Bacteria</taxon>
        <taxon>Pseudomonadati</taxon>
        <taxon>Myxococcota</taxon>
        <taxon>Polyangia</taxon>
        <taxon>Polyangiales</taxon>
        <taxon>Labilitrichaceae</taxon>
        <taxon>Labilithrix</taxon>
    </lineage>
</organism>
<evidence type="ECO:0000259" key="2">
    <source>
        <dbReference type="Pfam" id="PF00149"/>
    </source>
</evidence>
<dbReference type="PATRIC" id="fig|1391654.3.peg.5389"/>
<dbReference type="RefSeq" id="WP_146649604.1">
    <property type="nucleotide sequence ID" value="NZ_CP012333.1"/>
</dbReference>
<dbReference type="STRING" id="1391654.AKJ09_05319"/>
<dbReference type="KEGG" id="llu:AKJ09_05319"/>
<keyword evidence="3" id="KW-0269">Exonuclease</keyword>
<keyword evidence="1" id="KW-0378">Hydrolase</keyword>
<dbReference type="PIRSF" id="PIRSF033091">
    <property type="entry name" value="Pesterase_YhaO"/>
    <property type="match status" value="1"/>
</dbReference>
<name>A0A0K1PYP7_9BACT</name>
<dbReference type="InterPro" id="IPR050535">
    <property type="entry name" value="DNA_Repair-Maintenance_Comp"/>
</dbReference>
<dbReference type="PANTHER" id="PTHR30337:SF7">
    <property type="entry name" value="PHOSPHOESTERASE"/>
    <property type="match status" value="1"/>
</dbReference>
<dbReference type="GO" id="GO:0004527">
    <property type="term" value="F:exonuclease activity"/>
    <property type="evidence" value="ECO:0007669"/>
    <property type="project" value="UniProtKB-KW"/>
</dbReference>
<dbReference type="OrthoDB" id="9773856at2"/>
<dbReference type="CDD" id="cd00840">
    <property type="entry name" value="MPP_Mre11_N"/>
    <property type="match status" value="1"/>
</dbReference>
<sequence length="419" mass="46010">MKFVHAADLHIDSPLRGLDRYEGAPVARLRGATRRALENLVALCIEERVSFLLLAGDVFDGNWKDFSTGLFFAAQMTRLREAGIPVVLVRGNHDAASSVTKNLRLPDNVRELSPKKPQTIDLVDASVCVHGQSFAQRITTEDLALRYPDANRAVFNIGLLHTSLDGREGHEPYAPTTFDVLKGKGYDYWALGHVHAREVLAREPWVVFPGNLQGRHARETGPKGASLVTVEDGAVREVEHRALDVVRWEQLSVDASAASDPLDVVDLVRAKLIEAAASAEERVLAARVVVSGSTKANGAIRRDVERFVNELRAAATDGLGDGVWLEKVKVETRSVFDADRVRSEPNAVGHLARRLAAIKADPKELEELASIFAELDKKLPAELREGEGALSLIDPDVLRSFVDDVEETLIPRLLETREG</sequence>
<reference evidence="3 4" key="1">
    <citation type="submission" date="2015-08" db="EMBL/GenBank/DDBJ databases">
        <authorList>
            <person name="Babu N.S."/>
            <person name="Beckwith C.J."/>
            <person name="Beseler K.G."/>
            <person name="Brison A."/>
            <person name="Carone J.V."/>
            <person name="Caskin T.P."/>
            <person name="Diamond M."/>
            <person name="Durham M.E."/>
            <person name="Foxe J.M."/>
            <person name="Go M."/>
            <person name="Henderson B.A."/>
            <person name="Jones I.B."/>
            <person name="McGettigan J.A."/>
            <person name="Micheletti S.J."/>
            <person name="Nasrallah M.E."/>
            <person name="Ortiz D."/>
            <person name="Piller C.R."/>
            <person name="Privatt S.R."/>
            <person name="Schneider S.L."/>
            <person name="Sharp S."/>
            <person name="Smith T.C."/>
            <person name="Stanton J.D."/>
            <person name="Ullery H.E."/>
            <person name="Wilson R.J."/>
            <person name="Serrano M.G."/>
            <person name="Buck G."/>
            <person name="Lee V."/>
            <person name="Wang Y."/>
            <person name="Carvalho R."/>
            <person name="Voegtly L."/>
            <person name="Shi R."/>
            <person name="Duckworth R."/>
            <person name="Johnson A."/>
            <person name="Loviza R."/>
            <person name="Walstead R."/>
            <person name="Shah Z."/>
            <person name="Kiflezghi M."/>
            <person name="Wade K."/>
            <person name="Ball S.L."/>
            <person name="Bradley K.W."/>
            <person name="Asai D.J."/>
            <person name="Bowman C.A."/>
            <person name="Russell D.A."/>
            <person name="Pope W.H."/>
            <person name="Jacobs-Sera D."/>
            <person name="Hendrix R.W."/>
            <person name="Hatfull G.F."/>
        </authorList>
    </citation>
    <scope>NUCLEOTIDE SEQUENCE [LARGE SCALE GENOMIC DNA]</scope>
    <source>
        <strain evidence="3 4">DSM 27648</strain>
    </source>
</reference>
<protein>
    <submittedName>
        <fullName evidence="3">DNA repair exonuclease family protein YhaO</fullName>
    </submittedName>
</protein>
<keyword evidence="4" id="KW-1185">Reference proteome</keyword>
<keyword evidence="3" id="KW-0540">Nuclease</keyword>
<accession>A0A0K1PYP7</accession>
<dbReference type="EMBL" id="CP012333">
    <property type="protein sequence ID" value="AKU98655.1"/>
    <property type="molecule type" value="Genomic_DNA"/>
</dbReference>
<dbReference type="PANTHER" id="PTHR30337">
    <property type="entry name" value="COMPONENT OF ATP-DEPENDENT DSDNA EXONUCLEASE"/>
    <property type="match status" value="1"/>
</dbReference>
<evidence type="ECO:0000256" key="1">
    <source>
        <dbReference type="ARBA" id="ARBA00022801"/>
    </source>
</evidence>
<feature type="domain" description="Calcineurin-like phosphoesterase" evidence="2">
    <location>
        <begin position="1"/>
        <end position="196"/>
    </location>
</feature>
<dbReference type="Gene3D" id="3.60.21.10">
    <property type="match status" value="1"/>
</dbReference>